<feature type="modified residue" description="4-aspartylphosphate" evidence="1">
    <location>
        <position position="57"/>
    </location>
</feature>
<dbReference type="Pfam" id="PF00072">
    <property type="entry name" value="Response_reg"/>
    <property type="match status" value="1"/>
</dbReference>
<proteinExistence type="predicted"/>
<dbReference type="Proteomes" id="UP000199306">
    <property type="component" value="Unassembled WGS sequence"/>
</dbReference>
<feature type="domain" description="Response regulatory" evidence="2">
    <location>
        <begin position="4"/>
        <end position="118"/>
    </location>
</feature>
<dbReference type="InterPro" id="IPR011006">
    <property type="entry name" value="CheY-like_superfamily"/>
</dbReference>
<dbReference type="EMBL" id="FOXH01000006">
    <property type="protein sequence ID" value="SFP82540.1"/>
    <property type="molecule type" value="Genomic_DNA"/>
</dbReference>
<dbReference type="PANTHER" id="PTHR45526">
    <property type="entry name" value="TRANSCRIPTIONAL REGULATORY PROTEIN DPIA"/>
    <property type="match status" value="1"/>
</dbReference>
<dbReference type="GO" id="GO:0000156">
    <property type="term" value="F:phosphorelay response regulator activity"/>
    <property type="evidence" value="ECO:0007669"/>
    <property type="project" value="TreeGrafter"/>
</dbReference>
<keyword evidence="4" id="KW-1185">Reference proteome</keyword>
<dbReference type="AlphaFoldDB" id="A0A1I5THL0"/>
<evidence type="ECO:0000259" key="2">
    <source>
        <dbReference type="PROSITE" id="PS50110"/>
    </source>
</evidence>
<keyword evidence="1" id="KW-0597">Phosphoprotein</keyword>
<gene>
    <name evidence="3" type="ORF">SAMN04515674_10654</name>
</gene>
<dbReference type="PANTHER" id="PTHR45526:SF1">
    <property type="entry name" value="TRANSCRIPTIONAL REGULATORY PROTEIN DCUR-RELATED"/>
    <property type="match status" value="1"/>
</dbReference>
<dbReference type="OrthoDB" id="1646880at2"/>
<organism evidence="3 4">
    <name type="scientific">Pseudarcicella hirudinis</name>
    <dbReference type="NCBI Taxonomy" id="1079859"/>
    <lineage>
        <taxon>Bacteria</taxon>
        <taxon>Pseudomonadati</taxon>
        <taxon>Bacteroidota</taxon>
        <taxon>Cytophagia</taxon>
        <taxon>Cytophagales</taxon>
        <taxon>Flectobacillaceae</taxon>
        <taxon>Pseudarcicella</taxon>
    </lineage>
</organism>
<sequence length="125" mass="14619">MNITCIIVDDEPLAQDILEHYISQTQGLELLGKYENVIEAMEALQEIHKPIDIVFLDVQMQRYSGIDLMNRLKDKHYFFILTTAYPESFLKKYNLSVLDYLAKPIPYERFLEAVGKVKNMKSTRT</sequence>
<dbReference type="PROSITE" id="PS50110">
    <property type="entry name" value="RESPONSE_REGULATORY"/>
    <property type="match status" value="1"/>
</dbReference>
<evidence type="ECO:0000256" key="1">
    <source>
        <dbReference type="PROSITE-ProRule" id="PRU00169"/>
    </source>
</evidence>
<dbReference type="SMART" id="SM00448">
    <property type="entry name" value="REC"/>
    <property type="match status" value="1"/>
</dbReference>
<name>A0A1I5THL0_9BACT</name>
<dbReference type="STRING" id="1079859.SAMN04515674_10654"/>
<dbReference type="Gene3D" id="3.40.50.2300">
    <property type="match status" value="1"/>
</dbReference>
<dbReference type="SUPFAM" id="SSF52172">
    <property type="entry name" value="CheY-like"/>
    <property type="match status" value="1"/>
</dbReference>
<dbReference type="InterPro" id="IPR051271">
    <property type="entry name" value="2C-system_Tx_regulators"/>
</dbReference>
<dbReference type="InterPro" id="IPR001789">
    <property type="entry name" value="Sig_transdc_resp-reg_receiver"/>
</dbReference>
<reference evidence="3 4" key="1">
    <citation type="submission" date="2016-10" db="EMBL/GenBank/DDBJ databases">
        <authorList>
            <person name="de Groot N.N."/>
        </authorList>
    </citation>
    <scope>NUCLEOTIDE SEQUENCE [LARGE SCALE GENOMIC DNA]</scope>
    <source>
        <strain evidence="4">E92,LMG 26720,CCM 7988</strain>
    </source>
</reference>
<dbReference type="RefSeq" id="WP_092017154.1">
    <property type="nucleotide sequence ID" value="NZ_FOXH01000006.1"/>
</dbReference>
<accession>A0A1I5THL0</accession>
<evidence type="ECO:0000313" key="4">
    <source>
        <dbReference type="Proteomes" id="UP000199306"/>
    </source>
</evidence>
<protein>
    <submittedName>
        <fullName evidence="3">Response regulator receiver domain-containing protein</fullName>
    </submittedName>
</protein>
<evidence type="ECO:0000313" key="3">
    <source>
        <dbReference type="EMBL" id="SFP82540.1"/>
    </source>
</evidence>